<keyword evidence="3" id="KW-0012">Acyltransferase</keyword>
<dbReference type="InterPro" id="IPR016181">
    <property type="entry name" value="Acyl_CoA_acyltransferase"/>
</dbReference>
<organism evidence="3 4">
    <name type="scientific">Neoaquamicrobium sediminum</name>
    <dbReference type="NCBI Taxonomy" id="1849104"/>
    <lineage>
        <taxon>Bacteria</taxon>
        <taxon>Pseudomonadati</taxon>
        <taxon>Pseudomonadota</taxon>
        <taxon>Alphaproteobacteria</taxon>
        <taxon>Hyphomicrobiales</taxon>
        <taxon>Phyllobacteriaceae</taxon>
        <taxon>Neoaquamicrobium</taxon>
    </lineage>
</organism>
<evidence type="ECO:0000256" key="1">
    <source>
        <dbReference type="SAM" id="MobiDB-lite"/>
    </source>
</evidence>
<dbReference type="GO" id="GO:0016746">
    <property type="term" value="F:acyltransferase activity"/>
    <property type="evidence" value="ECO:0007669"/>
    <property type="project" value="UniProtKB-KW"/>
</dbReference>
<protein>
    <submittedName>
        <fullName evidence="3">GNAT family N-acetyltransferase</fullName>
        <ecNumber evidence="3">2.3.1.-</ecNumber>
    </submittedName>
</protein>
<dbReference type="EMBL" id="JAZHFV010000010">
    <property type="protein sequence ID" value="MEX4010179.1"/>
    <property type="molecule type" value="Genomic_DNA"/>
</dbReference>
<sequence length="405" mass="44052">MVDIGATTRAAETSRSDGKAAPTRAGFSVDVRSANEAALSDYEAFCASAVHAQAQHPLWVRSWIDATGADALIATVSRDGRPAISLALEVVRAGGFGIARFIGGSHANGNFAAVAPMATHPLTDSEAQALSDALHAARPDIDLVLLERQNPRWEGRANPLQRLATVESPNVSLAVDLSGGFDEMLSRHNGKRKRKKFRLQLRRFEEAGGHRLIEARTVEDVDHLMTAFFELKAARFGKQGITNVFEPADVQAFFRKLFTDAVRQPAPPFILTGIEVAGVLRGIHGMSVVADGVVCEFSAMLEDELQISPGFFLDYTAMEEACAKGMKFFDFSVGDEDYKRSWCDLETRQFDTLMPLTAKGRMLRGWKMARSRAVRAVKSNATLWALTKRLRAGVAGGAKPAASDD</sequence>
<keyword evidence="3" id="KW-0808">Transferase</keyword>
<dbReference type="InterPro" id="IPR038740">
    <property type="entry name" value="BioF2-like_GNAT_dom"/>
</dbReference>
<dbReference type="Gene3D" id="3.40.630.30">
    <property type="match status" value="1"/>
</dbReference>
<feature type="domain" description="BioF2-like acetyltransferase" evidence="2">
    <location>
        <begin position="192"/>
        <end position="340"/>
    </location>
</feature>
<dbReference type="EC" id="2.3.1.-" evidence="3"/>
<evidence type="ECO:0000313" key="4">
    <source>
        <dbReference type="Proteomes" id="UP001559025"/>
    </source>
</evidence>
<dbReference type="Pfam" id="PF13480">
    <property type="entry name" value="Acetyltransf_6"/>
    <property type="match status" value="1"/>
</dbReference>
<reference evidence="3 4" key="1">
    <citation type="submission" date="2024-01" db="EMBL/GenBank/DDBJ databases">
        <title>New evidence supports the origin of RcGTA from prophage.</title>
        <authorList>
            <person name="Xu Y."/>
            <person name="Liu B."/>
            <person name="Chen F."/>
        </authorList>
    </citation>
    <scope>NUCLEOTIDE SEQUENCE [LARGE SCALE GENOMIC DNA]</scope>
    <source>
        <strain evidence="3 4">CBW1107-2</strain>
    </source>
</reference>
<keyword evidence="4" id="KW-1185">Reference proteome</keyword>
<dbReference type="RefSeq" id="WP_368804906.1">
    <property type="nucleotide sequence ID" value="NZ_JAZHFV010000010.1"/>
</dbReference>
<dbReference type="Proteomes" id="UP001559025">
    <property type="component" value="Unassembled WGS sequence"/>
</dbReference>
<feature type="region of interest" description="Disordered" evidence="1">
    <location>
        <begin position="1"/>
        <end position="24"/>
    </location>
</feature>
<comment type="caution">
    <text evidence="3">The sequence shown here is derived from an EMBL/GenBank/DDBJ whole genome shotgun (WGS) entry which is preliminary data.</text>
</comment>
<name>A0ABV3WZZ4_9HYPH</name>
<evidence type="ECO:0000313" key="3">
    <source>
        <dbReference type="EMBL" id="MEX4010179.1"/>
    </source>
</evidence>
<evidence type="ECO:0000259" key="2">
    <source>
        <dbReference type="Pfam" id="PF13480"/>
    </source>
</evidence>
<proteinExistence type="predicted"/>
<accession>A0ABV3WZZ4</accession>
<dbReference type="SUPFAM" id="SSF55729">
    <property type="entry name" value="Acyl-CoA N-acyltransferases (Nat)"/>
    <property type="match status" value="1"/>
</dbReference>
<gene>
    <name evidence="3" type="ORF">V1479_22930</name>
</gene>